<evidence type="ECO:0000313" key="2">
    <source>
        <dbReference type="EMBL" id="GHP06964.1"/>
    </source>
</evidence>
<feature type="compositionally biased region" description="Low complexity" evidence="1">
    <location>
        <begin position="51"/>
        <end position="71"/>
    </location>
</feature>
<protein>
    <submittedName>
        <fullName evidence="2">Uncharacterized protein</fullName>
    </submittedName>
</protein>
<gene>
    <name evidence="2" type="ORF">PPROV_000570800</name>
</gene>
<comment type="caution">
    <text evidence="2">The sequence shown here is derived from an EMBL/GenBank/DDBJ whole genome shotgun (WGS) entry which is preliminary data.</text>
</comment>
<accession>A0A830HIK2</accession>
<evidence type="ECO:0000256" key="1">
    <source>
        <dbReference type="SAM" id="MobiDB-lite"/>
    </source>
</evidence>
<dbReference type="Proteomes" id="UP000660262">
    <property type="component" value="Unassembled WGS sequence"/>
</dbReference>
<feature type="compositionally biased region" description="Acidic residues" evidence="1">
    <location>
        <begin position="167"/>
        <end position="176"/>
    </location>
</feature>
<name>A0A830HIK2_9CHLO</name>
<feature type="region of interest" description="Disordered" evidence="1">
    <location>
        <begin position="124"/>
        <end position="176"/>
    </location>
</feature>
<organism evidence="2 3">
    <name type="scientific">Pycnococcus provasolii</name>
    <dbReference type="NCBI Taxonomy" id="41880"/>
    <lineage>
        <taxon>Eukaryota</taxon>
        <taxon>Viridiplantae</taxon>
        <taxon>Chlorophyta</taxon>
        <taxon>Pseudoscourfieldiophyceae</taxon>
        <taxon>Pseudoscourfieldiales</taxon>
        <taxon>Pycnococcaceae</taxon>
        <taxon>Pycnococcus</taxon>
    </lineage>
</organism>
<keyword evidence="3" id="KW-1185">Reference proteome</keyword>
<dbReference type="AlphaFoldDB" id="A0A830HIK2"/>
<sequence>MSSAPLDLSSLNAQAQLNEFGEPYLDIEESVSETELARLVKQGCTAKREPANNTTASASASASVGAAANNDNDNDNDNDDSPLWARFDELAVQEKQALAKLDDSHDDPFAAAAKQQAQEVKKAFQGFTRGFFDKPSRSTPAAKETPASQQKPPNNKPAPFTGKVTEREEDSSDDED</sequence>
<feature type="region of interest" description="Disordered" evidence="1">
    <location>
        <begin position="45"/>
        <end position="83"/>
    </location>
</feature>
<reference evidence="2" key="1">
    <citation type="submission" date="2020-10" db="EMBL/GenBank/DDBJ databases">
        <title>Unveiling of a novel bifunctional photoreceptor, Dualchrome1, isolated from a cosmopolitan green alga.</title>
        <authorList>
            <person name="Suzuki S."/>
            <person name="Kawachi M."/>
        </authorList>
    </citation>
    <scope>NUCLEOTIDE SEQUENCE</scope>
    <source>
        <strain evidence="2">NIES 2893</strain>
    </source>
</reference>
<dbReference type="EMBL" id="BNJQ01000014">
    <property type="protein sequence ID" value="GHP06964.1"/>
    <property type="molecule type" value="Genomic_DNA"/>
</dbReference>
<evidence type="ECO:0000313" key="3">
    <source>
        <dbReference type="Proteomes" id="UP000660262"/>
    </source>
</evidence>
<proteinExistence type="predicted"/>